<dbReference type="WBParaSite" id="GPUH_0000773701-mRNA-1">
    <property type="protein sequence ID" value="GPUH_0000773701-mRNA-1"/>
    <property type="gene ID" value="GPUH_0000773701"/>
</dbReference>
<sequence length="77" mass="9113">MPEVEKFEDLNTTIRNAILRSNLKILYRNVENIDMYVGCLLEDPLEDAFIGPTLACIISEQFRRLRSGDRYDFWSFH</sequence>
<evidence type="ECO:0000313" key="2">
    <source>
        <dbReference type="EMBL" id="VDK59436.1"/>
    </source>
</evidence>
<keyword evidence="1" id="KW-0560">Oxidoreductase</keyword>
<dbReference type="GO" id="GO:0020037">
    <property type="term" value="F:heme binding"/>
    <property type="evidence" value="ECO:0007669"/>
    <property type="project" value="InterPro"/>
</dbReference>
<dbReference type="GO" id="GO:0005615">
    <property type="term" value="C:extracellular space"/>
    <property type="evidence" value="ECO:0007669"/>
    <property type="project" value="TreeGrafter"/>
</dbReference>
<name>A0A183DG87_9BILA</name>
<dbReference type="EMBL" id="UYRT01020742">
    <property type="protein sequence ID" value="VDK59436.1"/>
    <property type="molecule type" value="Genomic_DNA"/>
</dbReference>
<keyword evidence="3" id="KW-1185">Reference proteome</keyword>
<gene>
    <name evidence="2" type="ORF">GPUH_LOCUS7727</name>
</gene>
<reference evidence="2 3" key="2">
    <citation type="submission" date="2018-11" db="EMBL/GenBank/DDBJ databases">
        <authorList>
            <consortium name="Pathogen Informatics"/>
        </authorList>
    </citation>
    <scope>NUCLEOTIDE SEQUENCE [LARGE SCALE GENOMIC DNA]</scope>
</reference>
<evidence type="ECO:0000313" key="3">
    <source>
        <dbReference type="Proteomes" id="UP000271098"/>
    </source>
</evidence>
<proteinExistence type="predicted"/>
<dbReference type="InterPro" id="IPR010255">
    <property type="entry name" value="Haem_peroxidase_sf"/>
</dbReference>
<dbReference type="PANTHER" id="PTHR11475">
    <property type="entry name" value="OXIDASE/PEROXIDASE"/>
    <property type="match status" value="1"/>
</dbReference>
<accession>A0A183DG87</accession>
<protein>
    <submittedName>
        <fullName evidence="4">RNA polymerase beta subunit</fullName>
    </submittedName>
</protein>
<dbReference type="OrthoDB" id="823504at2759"/>
<dbReference type="Gene3D" id="1.10.640.10">
    <property type="entry name" value="Haem peroxidase domain superfamily, animal type"/>
    <property type="match status" value="1"/>
</dbReference>
<dbReference type="GO" id="GO:0006979">
    <property type="term" value="P:response to oxidative stress"/>
    <property type="evidence" value="ECO:0007669"/>
    <property type="project" value="InterPro"/>
</dbReference>
<reference evidence="4" key="1">
    <citation type="submission" date="2016-06" db="UniProtKB">
        <authorList>
            <consortium name="WormBaseParasite"/>
        </authorList>
    </citation>
    <scope>IDENTIFICATION</scope>
</reference>
<dbReference type="AlphaFoldDB" id="A0A183DG87"/>
<organism evidence="4">
    <name type="scientific">Gongylonema pulchrum</name>
    <dbReference type="NCBI Taxonomy" id="637853"/>
    <lineage>
        <taxon>Eukaryota</taxon>
        <taxon>Metazoa</taxon>
        <taxon>Ecdysozoa</taxon>
        <taxon>Nematoda</taxon>
        <taxon>Chromadorea</taxon>
        <taxon>Rhabditida</taxon>
        <taxon>Spirurina</taxon>
        <taxon>Spiruromorpha</taxon>
        <taxon>Spiruroidea</taxon>
        <taxon>Gongylonematidae</taxon>
        <taxon>Gongylonema</taxon>
    </lineage>
</organism>
<dbReference type="Proteomes" id="UP000271098">
    <property type="component" value="Unassembled WGS sequence"/>
</dbReference>
<dbReference type="GO" id="GO:0004601">
    <property type="term" value="F:peroxidase activity"/>
    <property type="evidence" value="ECO:0007669"/>
    <property type="project" value="UniProtKB-KW"/>
</dbReference>
<dbReference type="Pfam" id="PF03098">
    <property type="entry name" value="An_peroxidase"/>
    <property type="match status" value="1"/>
</dbReference>
<dbReference type="InterPro" id="IPR019791">
    <property type="entry name" value="Haem_peroxidase_animal"/>
</dbReference>
<dbReference type="PANTHER" id="PTHR11475:SF51">
    <property type="entry name" value="SHKT DOMAIN-CONTAINING PROTEIN"/>
    <property type="match status" value="1"/>
</dbReference>
<keyword evidence="1" id="KW-0575">Peroxidase</keyword>
<evidence type="ECO:0000256" key="1">
    <source>
        <dbReference type="ARBA" id="ARBA00022559"/>
    </source>
</evidence>
<dbReference type="SUPFAM" id="SSF48113">
    <property type="entry name" value="Heme-dependent peroxidases"/>
    <property type="match status" value="1"/>
</dbReference>
<evidence type="ECO:0000313" key="4">
    <source>
        <dbReference type="WBParaSite" id="GPUH_0000773701-mRNA-1"/>
    </source>
</evidence>
<dbReference type="PROSITE" id="PS50292">
    <property type="entry name" value="PEROXIDASE_3"/>
    <property type="match status" value="1"/>
</dbReference>
<dbReference type="InterPro" id="IPR037120">
    <property type="entry name" value="Haem_peroxidase_sf_animal"/>
</dbReference>